<comment type="caution">
    <text evidence="3">The sequence shown here is derived from an EMBL/GenBank/DDBJ whole genome shotgun (WGS) entry which is preliminary data.</text>
</comment>
<dbReference type="InterPro" id="IPR019595">
    <property type="entry name" value="DUF2470"/>
</dbReference>
<dbReference type="InterPro" id="IPR037119">
    <property type="entry name" value="Haem_oxidase_HugZ-like_sf"/>
</dbReference>
<name>A0A4S4LK68_9AGAM</name>
<evidence type="ECO:0000259" key="2">
    <source>
        <dbReference type="Pfam" id="PF10615"/>
    </source>
</evidence>
<keyword evidence="1" id="KW-1133">Transmembrane helix</keyword>
<feature type="domain" description="DUF2470" evidence="2">
    <location>
        <begin position="3"/>
        <end position="72"/>
    </location>
</feature>
<evidence type="ECO:0000313" key="3">
    <source>
        <dbReference type="EMBL" id="THH12472.1"/>
    </source>
</evidence>
<proteinExistence type="predicted"/>
<accession>A0A4S4LK68</accession>
<dbReference type="EMBL" id="SGPL01000459">
    <property type="protein sequence ID" value="THH12472.1"/>
    <property type="molecule type" value="Genomic_DNA"/>
</dbReference>
<feature type="transmembrane region" description="Helical" evidence="1">
    <location>
        <begin position="138"/>
        <end position="159"/>
    </location>
</feature>
<dbReference type="Proteomes" id="UP000310158">
    <property type="component" value="Unassembled WGS sequence"/>
</dbReference>
<protein>
    <recommendedName>
        <fullName evidence="2">DUF2470 domain-containing protein</fullName>
    </recommendedName>
</protein>
<gene>
    <name evidence="3" type="ORF">EW146_g7658</name>
</gene>
<dbReference type="Gene3D" id="3.20.180.10">
    <property type="entry name" value="PNP-oxidase-like"/>
    <property type="match status" value="1"/>
</dbReference>
<reference evidence="3 4" key="1">
    <citation type="submission" date="2019-02" db="EMBL/GenBank/DDBJ databases">
        <title>Genome sequencing of the rare red list fungi Bondarzewia mesenterica.</title>
        <authorList>
            <person name="Buettner E."/>
            <person name="Kellner H."/>
        </authorList>
    </citation>
    <scope>NUCLEOTIDE SEQUENCE [LARGE SCALE GENOMIC DNA]</scope>
    <source>
        <strain evidence="3 4">DSM 108281</strain>
    </source>
</reference>
<evidence type="ECO:0000313" key="4">
    <source>
        <dbReference type="Proteomes" id="UP000310158"/>
    </source>
</evidence>
<dbReference type="OrthoDB" id="5553410at2759"/>
<keyword evidence="1" id="KW-0812">Transmembrane</keyword>
<keyword evidence="1" id="KW-0472">Membrane</keyword>
<dbReference type="AlphaFoldDB" id="A0A4S4LK68"/>
<dbReference type="Pfam" id="PF14934">
    <property type="entry name" value="TMEM254"/>
    <property type="match status" value="1"/>
</dbReference>
<evidence type="ECO:0000256" key="1">
    <source>
        <dbReference type="SAM" id="Phobius"/>
    </source>
</evidence>
<sequence>MSGHPDTLVSYAKYYGKIEEHITSAKMESIDSKGMKLSYQTKANPSSRQSVHVPFDPPLLGYEEVKPRLLAMKADADEALGTAKAPPITSFRLPLRTYETFSLISLLVYTTWAPEGDASSFWSFAHFLRSMVGGQKTLTGIWIFLGIAHTGEGLYAAYLTRKHQMPLLTAISYITAAAMFGYPVLLDLRARIQTARIESIMKGQ</sequence>
<dbReference type="InterPro" id="IPR028110">
    <property type="entry name" value="TMEM254"/>
</dbReference>
<dbReference type="Pfam" id="PF10615">
    <property type="entry name" value="DUF2470"/>
    <property type="match status" value="1"/>
</dbReference>
<dbReference type="PANTHER" id="PTHR37783:SF1">
    <property type="entry name" value="MEMBRANE PROTEIN, PUTATIVE (AFU_ORTHOLOGUE AFUA_1G04315)-RELATED"/>
    <property type="match status" value="1"/>
</dbReference>
<keyword evidence="4" id="KW-1185">Reference proteome</keyword>
<organism evidence="3 4">
    <name type="scientific">Bondarzewia mesenterica</name>
    <dbReference type="NCBI Taxonomy" id="1095465"/>
    <lineage>
        <taxon>Eukaryota</taxon>
        <taxon>Fungi</taxon>
        <taxon>Dikarya</taxon>
        <taxon>Basidiomycota</taxon>
        <taxon>Agaricomycotina</taxon>
        <taxon>Agaricomycetes</taxon>
        <taxon>Russulales</taxon>
        <taxon>Bondarzewiaceae</taxon>
        <taxon>Bondarzewia</taxon>
    </lineage>
</organism>
<dbReference type="PANTHER" id="PTHR37783">
    <property type="entry name" value="MEMBRANE PROTEIN, PUTATIVE (AFU_ORTHOLOGUE AFUA_1G04315)-RELATED"/>
    <property type="match status" value="1"/>
</dbReference>
<feature type="transmembrane region" description="Helical" evidence="1">
    <location>
        <begin position="165"/>
        <end position="186"/>
    </location>
</feature>